<keyword evidence="7 8" id="KW-0092">Biotin</keyword>
<keyword evidence="3 8" id="KW-0444">Lipid biosynthesis</keyword>
<evidence type="ECO:0000256" key="6">
    <source>
        <dbReference type="ARBA" id="ARBA00023160"/>
    </source>
</evidence>
<reference evidence="10" key="1">
    <citation type="submission" date="2023-03" db="EMBL/GenBank/DDBJ databases">
        <authorList>
            <person name="Shen W."/>
            <person name="Cai J."/>
        </authorList>
    </citation>
    <scope>NUCLEOTIDE SEQUENCE</scope>
    <source>
        <strain evidence="10">Y15</strain>
    </source>
</reference>
<proteinExistence type="predicted"/>
<dbReference type="PANTHER" id="PTHR45266">
    <property type="entry name" value="OXALOACETATE DECARBOXYLASE ALPHA CHAIN"/>
    <property type="match status" value="1"/>
</dbReference>
<protein>
    <recommendedName>
        <fullName evidence="2 8">Biotin carboxyl carrier protein of acetyl-CoA carboxylase</fullName>
    </recommendedName>
</protein>
<dbReference type="Gene3D" id="2.40.50.100">
    <property type="match status" value="1"/>
</dbReference>
<dbReference type="EMBL" id="JARPXL010000001">
    <property type="protein sequence ID" value="MDT2542987.1"/>
    <property type="molecule type" value="Genomic_DNA"/>
</dbReference>
<feature type="domain" description="Lipoyl-binding" evidence="9">
    <location>
        <begin position="80"/>
        <end position="156"/>
    </location>
</feature>
<evidence type="ECO:0000256" key="4">
    <source>
        <dbReference type="ARBA" id="ARBA00022832"/>
    </source>
</evidence>
<evidence type="ECO:0000313" key="11">
    <source>
        <dbReference type="Proteomes" id="UP001254770"/>
    </source>
</evidence>
<evidence type="ECO:0000256" key="2">
    <source>
        <dbReference type="ARBA" id="ARBA00017562"/>
    </source>
</evidence>
<dbReference type="CDD" id="cd06850">
    <property type="entry name" value="biotinyl_domain"/>
    <property type="match status" value="1"/>
</dbReference>
<evidence type="ECO:0000256" key="1">
    <source>
        <dbReference type="ARBA" id="ARBA00005194"/>
    </source>
</evidence>
<dbReference type="PANTHER" id="PTHR45266:SF3">
    <property type="entry name" value="OXALOACETATE DECARBOXYLASE ALPHA CHAIN"/>
    <property type="match status" value="1"/>
</dbReference>
<sequence length="156" mass="17160">MEINEVKELLNQFNDSNLTEFDLREGSFELYMNKNQTSRQTAAPVKTEQVTEVVPVVSNTPAASNLEAESTPVAESKGTGQVITSPIVGIVYLQPSPEQEAYKSVGDTVKQGETVCIIEAMKLLNEITSDFDGTITEILVENEDVVEYGQPLFRIS</sequence>
<keyword evidence="5 8" id="KW-0443">Lipid metabolism</keyword>
<dbReference type="InterPro" id="IPR000089">
    <property type="entry name" value="Biotin_lipoyl"/>
</dbReference>
<organism evidence="10 11">
    <name type="scientific">Enterococcus raffinosus</name>
    <dbReference type="NCBI Taxonomy" id="71452"/>
    <lineage>
        <taxon>Bacteria</taxon>
        <taxon>Bacillati</taxon>
        <taxon>Bacillota</taxon>
        <taxon>Bacilli</taxon>
        <taxon>Lactobacillales</taxon>
        <taxon>Enterococcaceae</taxon>
        <taxon>Enterococcus</taxon>
    </lineage>
</organism>
<gene>
    <name evidence="10" type="primary">accB</name>
    <name evidence="10" type="ORF">P7D69_01330</name>
</gene>
<dbReference type="RefSeq" id="WP_222225595.1">
    <property type="nucleotide sequence ID" value="NZ_CP081846.1"/>
</dbReference>
<dbReference type="InterPro" id="IPR001882">
    <property type="entry name" value="Biotin_BS"/>
</dbReference>
<dbReference type="InterPro" id="IPR011053">
    <property type="entry name" value="Single_hybrid_motif"/>
</dbReference>
<dbReference type="GO" id="GO:0003989">
    <property type="term" value="F:acetyl-CoA carboxylase activity"/>
    <property type="evidence" value="ECO:0007669"/>
    <property type="project" value="InterPro"/>
</dbReference>
<dbReference type="Proteomes" id="UP001254770">
    <property type="component" value="Unassembled WGS sequence"/>
</dbReference>
<dbReference type="PROSITE" id="PS00188">
    <property type="entry name" value="BIOTIN"/>
    <property type="match status" value="1"/>
</dbReference>
<evidence type="ECO:0000313" key="10">
    <source>
        <dbReference type="EMBL" id="MDT2542987.1"/>
    </source>
</evidence>
<evidence type="ECO:0000256" key="3">
    <source>
        <dbReference type="ARBA" id="ARBA00022516"/>
    </source>
</evidence>
<dbReference type="GO" id="GO:0006633">
    <property type="term" value="P:fatty acid biosynthetic process"/>
    <property type="evidence" value="ECO:0007669"/>
    <property type="project" value="UniProtKB-KW"/>
</dbReference>
<dbReference type="PROSITE" id="PS50968">
    <property type="entry name" value="BIOTINYL_LIPOYL"/>
    <property type="match status" value="1"/>
</dbReference>
<keyword evidence="10" id="KW-0436">Ligase</keyword>
<name>A0AAW8T855_9ENTE</name>
<dbReference type="AlphaFoldDB" id="A0AAW8T855"/>
<dbReference type="PRINTS" id="PR01071">
    <property type="entry name" value="ACOABIOTINCC"/>
</dbReference>
<evidence type="ECO:0000259" key="9">
    <source>
        <dbReference type="PROSITE" id="PS50968"/>
    </source>
</evidence>
<dbReference type="SUPFAM" id="SSF51230">
    <property type="entry name" value="Single hybrid motif"/>
    <property type="match status" value="1"/>
</dbReference>
<evidence type="ECO:0000256" key="5">
    <source>
        <dbReference type="ARBA" id="ARBA00023098"/>
    </source>
</evidence>
<evidence type="ECO:0000256" key="7">
    <source>
        <dbReference type="ARBA" id="ARBA00023267"/>
    </source>
</evidence>
<keyword evidence="4 8" id="KW-0276">Fatty acid metabolism</keyword>
<keyword evidence="6 8" id="KW-0275">Fatty acid biosynthesis</keyword>
<comment type="function">
    <text evidence="8">This protein is a component of the acetyl coenzyme A carboxylase complex; first, biotin carboxylase catalyzes the carboxylation of the carrier protein and then the transcarboxylase transfers the carboxyl group to form malonyl-CoA.</text>
</comment>
<dbReference type="InterPro" id="IPR001249">
    <property type="entry name" value="AcCoA_biotinCC"/>
</dbReference>
<comment type="caution">
    <text evidence="10">The sequence shown here is derived from an EMBL/GenBank/DDBJ whole genome shotgun (WGS) entry which is preliminary data.</text>
</comment>
<dbReference type="Pfam" id="PF00364">
    <property type="entry name" value="Biotin_lipoyl"/>
    <property type="match status" value="1"/>
</dbReference>
<dbReference type="NCBIfam" id="TIGR00531">
    <property type="entry name" value="BCCP"/>
    <property type="match status" value="1"/>
</dbReference>
<dbReference type="GO" id="GO:0009317">
    <property type="term" value="C:acetyl-CoA carboxylase complex"/>
    <property type="evidence" value="ECO:0007669"/>
    <property type="project" value="InterPro"/>
</dbReference>
<evidence type="ECO:0000256" key="8">
    <source>
        <dbReference type="RuleBase" id="RU364072"/>
    </source>
</evidence>
<dbReference type="InterPro" id="IPR050709">
    <property type="entry name" value="Biotin_Carboxyl_Carrier/Decarb"/>
</dbReference>
<accession>A0AAW8T855</accession>
<comment type="pathway">
    <text evidence="1 8">Lipid metabolism; fatty acid biosynthesis.</text>
</comment>